<dbReference type="InterPro" id="IPR004276">
    <property type="entry name" value="GlycoTrans_28_N"/>
</dbReference>
<evidence type="ECO:0000256" key="4">
    <source>
        <dbReference type="ARBA" id="ARBA00022679"/>
    </source>
</evidence>
<comment type="catalytic activity">
    <reaction evidence="10">
        <text>di-trans,octa-cis-undecaprenyl diphospho-N-acetyl-alpha-D-muramoyl-L-alanyl-D-glutamyl-meso-2,6-diaminopimeloyl-D-alanyl-D-alanine + UDP-N-acetyl-alpha-D-glucosamine = di-trans,octa-cis-undecaprenyl diphospho-[N-acetyl-alpha-D-glucosaminyl-(1-&gt;4)]-N-acetyl-alpha-D-muramoyl-L-alanyl-D-glutamyl-meso-2,6-diaminopimeloyl-D-alanyl-D-alanine + UDP + H(+)</text>
        <dbReference type="Rhea" id="RHEA:31227"/>
        <dbReference type="ChEBI" id="CHEBI:15378"/>
        <dbReference type="ChEBI" id="CHEBI:57705"/>
        <dbReference type="ChEBI" id="CHEBI:58223"/>
        <dbReference type="ChEBI" id="CHEBI:61387"/>
        <dbReference type="ChEBI" id="CHEBI:61388"/>
        <dbReference type="EC" id="2.4.1.227"/>
    </reaction>
</comment>
<evidence type="ECO:0000313" key="13">
    <source>
        <dbReference type="EMBL" id="ADY55010.1"/>
    </source>
</evidence>
<dbReference type="HAMAP" id="MF_00033">
    <property type="entry name" value="MurG"/>
    <property type="match status" value="1"/>
</dbReference>
<dbReference type="KEGG" id="sgy:Sgly_0648"/>
<dbReference type="CDD" id="cd03785">
    <property type="entry name" value="GT28_MurG"/>
    <property type="match status" value="1"/>
</dbReference>
<keyword evidence="1 10" id="KW-1003">Cell membrane</keyword>
<keyword evidence="5 10" id="KW-0133">Cell shape</keyword>
<dbReference type="UniPathway" id="UPA00219"/>
<evidence type="ECO:0000256" key="6">
    <source>
        <dbReference type="ARBA" id="ARBA00022984"/>
    </source>
</evidence>
<dbReference type="OrthoDB" id="9808936at2"/>
<dbReference type="EC" id="2.4.1.227" evidence="10"/>
<evidence type="ECO:0000313" key="14">
    <source>
        <dbReference type="Proteomes" id="UP000007488"/>
    </source>
</evidence>
<keyword evidence="14" id="KW-1185">Reference proteome</keyword>
<keyword evidence="8 10" id="KW-0131">Cell cycle</keyword>
<dbReference type="Proteomes" id="UP000007488">
    <property type="component" value="Chromosome"/>
</dbReference>
<evidence type="ECO:0000256" key="10">
    <source>
        <dbReference type="HAMAP-Rule" id="MF_00033"/>
    </source>
</evidence>
<keyword evidence="9 10" id="KW-0961">Cell wall biogenesis/degradation</keyword>
<organism evidence="13 14">
    <name type="scientific">Syntrophobotulus glycolicus (strain DSM 8271 / FlGlyR)</name>
    <dbReference type="NCBI Taxonomy" id="645991"/>
    <lineage>
        <taxon>Bacteria</taxon>
        <taxon>Bacillati</taxon>
        <taxon>Bacillota</taxon>
        <taxon>Clostridia</taxon>
        <taxon>Eubacteriales</taxon>
        <taxon>Desulfitobacteriaceae</taxon>
        <taxon>Syntrophobotulus</taxon>
    </lineage>
</organism>
<evidence type="ECO:0000256" key="2">
    <source>
        <dbReference type="ARBA" id="ARBA00022618"/>
    </source>
</evidence>
<reference evidence="13 14" key="1">
    <citation type="journal article" date="2011" name="Stand. Genomic Sci.">
        <title>Complete genome sequence of Syntrophobotulus glycolicus type strain (FlGlyR).</title>
        <authorList>
            <person name="Han C."/>
            <person name="Mwirichia R."/>
            <person name="Chertkov O."/>
            <person name="Held B."/>
            <person name="Lapidus A."/>
            <person name="Nolan M."/>
            <person name="Lucas S."/>
            <person name="Hammon N."/>
            <person name="Deshpande S."/>
            <person name="Cheng J.F."/>
            <person name="Tapia R."/>
            <person name="Goodwin L."/>
            <person name="Pitluck S."/>
            <person name="Huntemann M."/>
            <person name="Liolios K."/>
            <person name="Ivanova N."/>
            <person name="Pagani I."/>
            <person name="Mavromatis K."/>
            <person name="Ovchinikova G."/>
            <person name="Pati A."/>
            <person name="Chen A."/>
            <person name="Palaniappan K."/>
            <person name="Land M."/>
            <person name="Hauser L."/>
            <person name="Brambilla E.M."/>
            <person name="Rohde M."/>
            <person name="Spring S."/>
            <person name="Sikorski J."/>
            <person name="Goker M."/>
            <person name="Woyke T."/>
            <person name="Bristow J."/>
            <person name="Eisen J.A."/>
            <person name="Markowitz V."/>
            <person name="Hugenholtz P."/>
            <person name="Kyrpides N.C."/>
            <person name="Klenk H.P."/>
            <person name="Detter J.C."/>
        </authorList>
    </citation>
    <scope>NUCLEOTIDE SEQUENCE [LARGE SCALE GENOMIC DNA]</scope>
    <source>
        <strain evidence="14">DSM 8271 / FlGlyR</strain>
    </source>
</reference>
<dbReference type="GO" id="GO:0005975">
    <property type="term" value="P:carbohydrate metabolic process"/>
    <property type="evidence" value="ECO:0007669"/>
    <property type="project" value="InterPro"/>
</dbReference>
<comment type="function">
    <text evidence="10">Cell wall formation. Catalyzes the transfer of a GlcNAc subunit on undecaprenyl-pyrophosphoryl-MurNAc-pentapeptide (lipid intermediate I) to form undecaprenyl-pyrophosphoryl-MurNAc-(pentapeptide)GlcNAc (lipid intermediate II).</text>
</comment>
<dbReference type="Gene3D" id="3.40.50.2000">
    <property type="entry name" value="Glycogen Phosphorylase B"/>
    <property type="match status" value="2"/>
</dbReference>
<feature type="binding site" evidence="10">
    <location>
        <position position="196"/>
    </location>
    <ligand>
        <name>UDP-N-acetyl-alpha-D-glucosamine</name>
        <dbReference type="ChEBI" id="CHEBI:57705"/>
    </ligand>
</feature>
<evidence type="ECO:0000259" key="11">
    <source>
        <dbReference type="Pfam" id="PF03033"/>
    </source>
</evidence>
<dbReference type="eggNOG" id="COG0707">
    <property type="taxonomic scope" value="Bacteria"/>
</dbReference>
<protein>
    <recommendedName>
        <fullName evidence="10">UDP-N-acetylglucosamine--N-acetylmuramyl-(pentapeptide) pyrophosphoryl-undecaprenol N-acetylglucosamine transferase</fullName>
        <ecNumber evidence="10">2.4.1.227</ecNumber>
    </recommendedName>
    <alternativeName>
        <fullName evidence="10">Undecaprenyl-PP-MurNAc-pentapeptide-UDPGlcNAc GlcNAc transferase</fullName>
    </alternativeName>
</protein>
<dbReference type="GO" id="GO:0051991">
    <property type="term" value="F:UDP-N-acetyl-D-glucosamine:N-acetylmuramoyl-L-alanyl-D-glutamyl-meso-2,6-diaminopimelyl-D-alanyl-D-alanine-diphosphoundecaprenol 4-beta-N-acetylglucosaminlytransferase activity"/>
    <property type="evidence" value="ECO:0007669"/>
    <property type="project" value="RHEA"/>
</dbReference>
<dbReference type="Pfam" id="PF03033">
    <property type="entry name" value="Glyco_transf_28"/>
    <property type="match status" value="1"/>
</dbReference>
<dbReference type="RefSeq" id="WP_013623881.1">
    <property type="nucleotide sequence ID" value="NC_015172.1"/>
</dbReference>
<feature type="domain" description="Glycosyl transferase family 28 C-terminal" evidence="12">
    <location>
        <begin position="189"/>
        <end position="346"/>
    </location>
</feature>
<dbReference type="NCBIfam" id="TIGR01133">
    <property type="entry name" value="murG"/>
    <property type="match status" value="1"/>
</dbReference>
<evidence type="ECO:0000256" key="8">
    <source>
        <dbReference type="ARBA" id="ARBA00023306"/>
    </source>
</evidence>
<dbReference type="InterPro" id="IPR007235">
    <property type="entry name" value="Glyco_trans_28_C"/>
</dbReference>
<feature type="binding site" evidence="10">
    <location>
        <position position="300"/>
    </location>
    <ligand>
        <name>UDP-N-acetyl-alpha-D-glucosamine</name>
        <dbReference type="ChEBI" id="CHEBI:57705"/>
    </ligand>
</feature>
<comment type="pathway">
    <text evidence="10">Cell wall biogenesis; peptidoglycan biosynthesis.</text>
</comment>
<feature type="binding site" evidence="10">
    <location>
        <position position="166"/>
    </location>
    <ligand>
        <name>UDP-N-acetyl-alpha-D-glucosamine</name>
        <dbReference type="ChEBI" id="CHEBI:57705"/>
    </ligand>
</feature>
<accession>F0SZZ9</accession>
<evidence type="ECO:0000256" key="9">
    <source>
        <dbReference type="ARBA" id="ARBA00023316"/>
    </source>
</evidence>
<dbReference type="InterPro" id="IPR006009">
    <property type="entry name" value="GlcNAc_MurG"/>
</dbReference>
<dbReference type="Pfam" id="PF04101">
    <property type="entry name" value="Glyco_tran_28_C"/>
    <property type="match status" value="1"/>
</dbReference>
<dbReference type="GO" id="GO:0050511">
    <property type="term" value="F:undecaprenyldiphospho-muramoylpentapeptide beta-N-acetylglucosaminyltransferase activity"/>
    <property type="evidence" value="ECO:0007669"/>
    <property type="project" value="UniProtKB-UniRule"/>
</dbReference>
<evidence type="ECO:0000256" key="1">
    <source>
        <dbReference type="ARBA" id="ARBA00022475"/>
    </source>
</evidence>
<dbReference type="AlphaFoldDB" id="F0SZZ9"/>
<name>F0SZZ9_SYNGF</name>
<keyword evidence="6 10" id="KW-0573">Peptidoglycan synthesis</keyword>
<dbReference type="PANTHER" id="PTHR21015:SF22">
    <property type="entry name" value="GLYCOSYLTRANSFERASE"/>
    <property type="match status" value="1"/>
</dbReference>
<evidence type="ECO:0000256" key="7">
    <source>
        <dbReference type="ARBA" id="ARBA00023136"/>
    </source>
</evidence>
<proteinExistence type="inferred from homology"/>
<dbReference type="STRING" id="645991.Sgly_0648"/>
<dbReference type="EMBL" id="CP002547">
    <property type="protein sequence ID" value="ADY55010.1"/>
    <property type="molecule type" value="Genomic_DNA"/>
</dbReference>
<gene>
    <name evidence="10" type="primary">murG</name>
    <name evidence="13" type="ordered locus">Sgly_0648</name>
</gene>
<dbReference type="GO" id="GO:0008360">
    <property type="term" value="P:regulation of cell shape"/>
    <property type="evidence" value="ECO:0007669"/>
    <property type="project" value="UniProtKB-KW"/>
</dbReference>
<dbReference type="GO" id="GO:0009252">
    <property type="term" value="P:peptidoglycan biosynthetic process"/>
    <property type="evidence" value="ECO:0007669"/>
    <property type="project" value="UniProtKB-UniRule"/>
</dbReference>
<reference evidence="14" key="2">
    <citation type="submission" date="2011-02" db="EMBL/GenBank/DDBJ databases">
        <title>The complete genome of Syntrophobotulus glycolicus DSM 8271.</title>
        <authorList>
            <person name="Lucas S."/>
            <person name="Copeland A."/>
            <person name="Lapidus A."/>
            <person name="Bruce D."/>
            <person name="Goodwin L."/>
            <person name="Pitluck S."/>
            <person name="Kyrpides N."/>
            <person name="Mavromatis K."/>
            <person name="Pagani I."/>
            <person name="Ivanova N."/>
            <person name="Mikhailova N."/>
            <person name="Chertkov O."/>
            <person name="Held B."/>
            <person name="Detter J.C."/>
            <person name="Tapia R."/>
            <person name="Han C."/>
            <person name="Land M."/>
            <person name="Hauser L."/>
            <person name="Markowitz V."/>
            <person name="Cheng J.-F."/>
            <person name="Hugenholtz P."/>
            <person name="Woyke T."/>
            <person name="Wu D."/>
            <person name="Spring S."/>
            <person name="Schroeder M."/>
            <person name="Brambilla E."/>
            <person name="Klenk H.-P."/>
            <person name="Eisen J.A."/>
        </authorList>
    </citation>
    <scope>NUCLEOTIDE SEQUENCE [LARGE SCALE GENOMIC DNA]</scope>
    <source>
        <strain evidence="14">DSM 8271 / FlGlyR</strain>
    </source>
</reference>
<feature type="binding site" evidence="10">
    <location>
        <position position="124"/>
    </location>
    <ligand>
        <name>UDP-N-acetyl-alpha-D-glucosamine</name>
        <dbReference type="ChEBI" id="CHEBI:57705"/>
    </ligand>
</feature>
<feature type="binding site" evidence="10">
    <location>
        <begin position="10"/>
        <end position="12"/>
    </location>
    <ligand>
        <name>UDP-N-acetyl-alpha-D-glucosamine</name>
        <dbReference type="ChEBI" id="CHEBI:57705"/>
    </ligand>
</feature>
<sequence length="369" mass="40196">MRVIVTGGGTGGHIYPALAVAEGLKDKIPEVKILYVGNKDGMEARIVPENGTDFKGISGRGLPRRLSPDMLKAGGSNLKALWQAKQILKEFQPDLVVGTGGYVSGPVVFVAALFGIPAILHEQNALAGVTNKMLGRVVKKILLTFEESRKYFSHQEKIDVVGLPVRKEIGSISRQAGAAALGIDPAKRTLLVTGGSRGALNINKAMLEVAEKLRTREDIQLIWATGTATYEEISKELEIRQIDRRRRGWRMTSYIRNMPEALACSDLCICRAGAGTLAELSAAGRASILIPYPYAAENHQEHNARAFADKGAAVVIKDNELSGTLLWEQIEAILSNRFKFEEMGARARGVFPAGALSRIVEYCRETAWK</sequence>
<keyword evidence="2 10" id="KW-0132">Cell division</keyword>
<dbReference type="GO" id="GO:0005886">
    <property type="term" value="C:plasma membrane"/>
    <property type="evidence" value="ECO:0007669"/>
    <property type="project" value="UniProtKB-SubCell"/>
</dbReference>
<dbReference type="HOGENOM" id="CLU_037404_0_1_9"/>
<dbReference type="GO" id="GO:0071555">
    <property type="term" value="P:cell wall organization"/>
    <property type="evidence" value="ECO:0007669"/>
    <property type="project" value="UniProtKB-KW"/>
</dbReference>
<comment type="similarity">
    <text evidence="10">Belongs to the glycosyltransferase 28 family. MurG subfamily.</text>
</comment>
<comment type="caution">
    <text evidence="10">Lacks conserved residue(s) required for the propagation of feature annotation.</text>
</comment>
<evidence type="ECO:0000259" key="12">
    <source>
        <dbReference type="Pfam" id="PF04101"/>
    </source>
</evidence>
<dbReference type="PANTHER" id="PTHR21015">
    <property type="entry name" value="UDP-N-ACETYLGLUCOSAMINE--N-ACETYLMURAMYL-(PENTAPEPTIDE) PYROPHOSPHORYL-UNDECAPRENOL N-ACETYLGLUCOSAMINE TRANSFERASE 1"/>
    <property type="match status" value="1"/>
</dbReference>
<feature type="binding site" evidence="10">
    <location>
        <position position="255"/>
    </location>
    <ligand>
        <name>UDP-N-acetyl-alpha-D-glucosamine</name>
        <dbReference type="ChEBI" id="CHEBI:57705"/>
    </ligand>
</feature>
<keyword evidence="3 10" id="KW-0328">Glycosyltransferase</keyword>
<keyword evidence="7 10" id="KW-0472">Membrane</keyword>
<dbReference type="GO" id="GO:0051301">
    <property type="term" value="P:cell division"/>
    <property type="evidence" value="ECO:0007669"/>
    <property type="project" value="UniProtKB-KW"/>
</dbReference>
<feature type="domain" description="Glycosyltransferase family 28 N-terminal" evidence="11">
    <location>
        <begin position="3"/>
        <end position="142"/>
    </location>
</feature>
<dbReference type="SUPFAM" id="SSF53756">
    <property type="entry name" value="UDP-Glycosyltransferase/glycogen phosphorylase"/>
    <property type="match status" value="1"/>
</dbReference>
<evidence type="ECO:0000256" key="5">
    <source>
        <dbReference type="ARBA" id="ARBA00022960"/>
    </source>
</evidence>
<comment type="subcellular location">
    <subcellularLocation>
        <location evidence="10">Cell membrane</location>
        <topology evidence="10">Peripheral membrane protein</topology>
        <orientation evidence="10">Cytoplasmic side</orientation>
    </subcellularLocation>
</comment>
<keyword evidence="4 10" id="KW-0808">Transferase</keyword>
<evidence type="ECO:0000256" key="3">
    <source>
        <dbReference type="ARBA" id="ARBA00022676"/>
    </source>
</evidence>